<reference evidence="5 6" key="1">
    <citation type="submission" date="2023-01" db="EMBL/GenBank/DDBJ databases">
        <title>Minimal conservation of predation-associated metabolite biosynthetic gene clusters underscores biosynthetic potential of Myxococcota including descriptions for ten novel species: Archangium lansinium sp. nov., Myxococcus landrumus sp. nov., Nannocystis bai.</title>
        <authorList>
            <person name="Ahearne A."/>
            <person name="Stevens C."/>
            <person name="Dowd S."/>
        </authorList>
    </citation>
    <scope>NUCLEOTIDE SEQUENCE [LARGE SCALE GENOMIC DNA]</scope>
    <source>
        <strain evidence="5 6">WIWO2</strain>
    </source>
</reference>
<proteinExistence type="predicted"/>
<gene>
    <name evidence="5" type="ORF">POL72_49410</name>
</gene>
<evidence type="ECO:0000256" key="1">
    <source>
        <dbReference type="ARBA" id="ARBA00022553"/>
    </source>
</evidence>
<dbReference type="SMART" id="SM00448">
    <property type="entry name" value="REC"/>
    <property type="match status" value="1"/>
</dbReference>
<accession>A0ABT5CH98</accession>
<feature type="region of interest" description="Disordered" evidence="3">
    <location>
        <begin position="1"/>
        <end position="20"/>
    </location>
</feature>
<comment type="caution">
    <text evidence="5">The sequence shown here is derived from an EMBL/GenBank/DDBJ whole genome shotgun (WGS) entry which is preliminary data.</text>
</comment>
<dbReference type="InterPro" id="IPR001789">
    <property type="entry name" value="Sig_transdc_resp-reg_receiver"/>
</dbReference>
<dbReference type="EMBL" id="JAQNDK010000007">
    <property type="protein sequence ID" value="MDC0685820.1"/>
    <property type="molecule type" value="Genomic_DNA"/>
</dbReference>
<dbReference type="CDD" id="cd00156">
    <property type="entry name" value="REC"/>
    <property type="match status" value="1"/>
</dbReference>
<organism evidence="5 6">
    <name type="scientific">Sorangium atrum</name>
    <dbReference type="NCBI Taxonomy" id="2995308"/>
    <lineage>
        <taxon>Bacteria</taxon>
        <taxon>Pseudomonadati</taxon>
        <taxon>Myxococcota</taxon>
        <taxon>Polyangia</taxon>
        <taxon>Polyangiales</taxon>
        <taxon>Polyangiaceae</taxon>
        <taxon>Sorangium</taxon>
    </lineage>
</organism>
<dbReference type="InterPro" id="IPR011006">
    <property type="entry name" value="CheY-like_superfamily"/>
</dbReference>
<dbReference type="Pfam" id="PF00072">
    <property type="entry name" value="Response_reg"/>
    <property type="match status" value="1"/>
</dbReference>
<dbReference type="Gene3D" id="3.40.50.2300">
    <property type="match status" value="1"/>
</dbReference>
<evidence type="ECO:0000256" key="2">
    <source>
        <dbReference type="PROSITE-ProRule" id="PRU00169"/>
    </source>
</evidence>
<dbReference type="PROSITE" id="PS50110">
    <property type="entry name" value="RESPONSE_REGULATORY"/>
    <property type="match status" value="1"/>
</dbReference>
<dbReference type="PANTHER" id="PTHR44591:SF3">
    <property type="entry name" value="RESPONSE REGULATORY DOMAIN-CONTAINING PROTEIN"/>
    <property type="match status" value="1"/>
</dbReference>
<evidence type="ECO:0000313" key="6">
    <source>
        <dbReference type="Proteomes" id="UP001217485"/>
    </source>
</evidence>
<keyword evidence="6" id="KW-1185">Reference proteome</keyword>
<dbReference type="Proteomes" id="UP001217485">
    <property type="component" value="Unassembled WGS sequence"/>
</dbReference>
<keyword evidence="1 2" id="KW-0597">Phosphoprotein</keyword>
<evidence type="ECO:0000313" key="5">
    <source>
        <dbReference type="EMBL" id="MDC0685820.1"/>
    </source>
</evidence>
<dbReference type="RefSeq" id="WP_272104328.1">
    <property type="nucleotide sequence ID" value="NZ_JAQNDK010000007.1"/>
</dbReference>
<protein>
    <submittedName>
        <fullName evidence="5">Response regulator</fullName>
    </submittedName>
</protein>
<sequence length="156" mass="16897">MPHDSMRGLASILNTPPEPVPRVHPGATRIRVLLAEDDKELRLLLATALRRDGYEVLEAHDAKHLLELMGEALISGNGAPVDVVVSDIRMPGASGLDLLAGLRRDDWTTPVVLITAFGDPETHAEAYRLGADAVLDKPLDVDDLRLVVQTLVSMRG</sequence>
<feature type="domain" description="Response regulatory" evidence="4">
    <location>
        <begin position="31"/>
        <end position="152"/>
    </location>
</feature>
<evidence type="ECO:0000259" key="4">
    <source>
        <dbReference type="PROSITE" id="PS50110"/>
    </source>
</evidence>
<evidence type="ECO:0000256" key="3">
    <source>
        <dbReference type="SAM" id="MobiDB-lite"/>
    </source>
</evidence>
<dbReference type="PANTHER" id="PTHR44591">
    <property type="entry name" value="STRESS RESPONSE REGULATOR PROTEIN 1"/>
    <property type="match status" value="1"/>
</dbReference>
<dbReference type="SUPFAM" id="SSF52172">
    <property type="entry name" value="CheY-like"/>
    <property type="match status" value="1"/>
</dbReference>
<dbReference type="InterPro" id="IPR050595">
    <property type="entry name" value="Bact_response_regulator"/>
</dbReference>
<name>A0ABT5CH98_9BACT</name>
<feature type="modified residue" description="4-aspartylphosphate" evidence="2">
    <location>
        <position position="87"/>
    </location>
</feature>